<evidence type="ECO:0000313" key="1">
    <source>
        <dbReference type="EMBL" id="BFD47182.1"/>
    </source>
</evidence>
<gene>
    <name evidence="1" type="ORF">DMENIID0003_02560</name>
</gene>
<dbReference type="EMBL" id="AP029172">
    <property type="protein sequence ID" value="BFD47182.1"/>
    <property type="molecule type" value="Genomic_DNA"/>
</dbReference>
<sequence>MIPYEKSTFDTDLKYKLTNYYDFYQDNNIVRFGSEVSKWKNTPTHGLIRKIIMIVQMMALAGNL</sequence>
<accession>A0AAT9GBH1</accession>
<dbReference type="AlphaFoldDB" id="A0AAT9GBH1"/>
<protein>
    <submittedName>
        <fullName evidence="1">Uncharacterized protein</fullName>
    </submittedName>
</protein>
<organism evidence="1">
    <name type="scientific">Wolbachia endosymbiont of Sergentomyia squamirostris</name>
    <dbReference type="NCBI Taxonomy" id="3113640"/>
    <lineage>
        <taxon>Bacteria</taxon>
        <taxon>Pseudomonadati</taxon>
        <taxon>Pseudomonadota</taxon>
        <taxon>Alphaproteobacteria</taxon>
        <taxon>Rickettsiales</taxon>
        <taxon>Anaplasmataceae</taxon>
        <taxon>Wolbachieae</taxon>
        <taxon>Wolbachia</taxon>
    </lineage>
</organism>
<reference evidence="1" key="1">
    <citation type="submission" date="2024-01" db="EMBL/GenBank/DDBJ databases">
        <title>Sequencing the genomes of a sandfly, Sergentomyia squamirostris, and its two endosymbionts.</title>
        <authorList>
            <person name="Itokawa K."/>
            <person name="Sanjoba C."/>
        </authorList>
    </citation>
    <scope>NUCLEOTIDE SEQUENCE</scope>
    <source>
        <strain evidence="1">WSSQ</strain>
    </source>
</reference>
<name>A0AAT9GBH1_9RICK</name>
<proteinExistence type="predicted"/>